<accession>A0AAU6W1K7</accession>
<name>A0AAU6W1K7_9VIRU</name>
<gene>
    <name evidence="1" type="ORF">Touem01_00052</name>
</gene>
<protein>
    <submittedName>
        <fullName evidence="1">Uncharacterized protein</fullName>
    </submittedName>
</protein>
<sequence length="382" mass="42500">MSLILDLTPVSPHATDAALELLFKSTHDHDKGIWNPHESALIRRLVELFSDRGLDRLEHVKQEIIKWESGQHHKPGATSPATVPGMMTRWSDAELGLVRVYLESLPPDGWTLDDHMMAVDYVVQRYLPAEEMRTEAEWMSTRASLMGKVQANMSAEATPKQADNILAALPSTAAAANHQFKLNLQQRSVMAFGNVRAAENVRALAEDVRHRMRGTIMQHLEQQQTLAPGVPGEALQSKLVDQFAMLNRDWRRIAVTEAGECQTQGFIASLAPGTKVKRIEQYASACNFCKKIHGKIATVVSPDKPDKDWENEIWVGKNNIGRSASPRKRVGDTLVDRDLDEMWTLPAGLAHPHCRGRWVLVDAGTQAGDDADFAAWLDITLA</sequence>
<dbReference type="EMBL" id="PP179325">
    <property type="protein sequence ID" value="XAI70581.1"/>
    <property type="molecule type" value="Genomic_DNA"/>
</dbReference>
<organism evidence="1">
    <name type="scientific">Pseudomonas phage Touem01</name>
    <dbReference type="NCBI Taxonomy" id="3138548"/>
    <lineage>
        <taxon>Viruses</taxon>
    </lineage>
</organism>
<evidence type="ECO:0000313" key="1">
    <source>
        <dbReference type="EMBL" id="XAI70581.1"/>
    </source>
</evidence>
<proteinExistence type="predicted"/>
<reference evidence="1" key="1">
    <citation type="journal article" date="2024" name="J. Gen. Virol.">
        <title>Novel phages of Pseudomonas syringae unveil numerous potential auxiliary metabolic genes.</title>
        <authorList>
            <person name="Feltin C."/>
            <person name="Garneau J.R."/>
            <person name="Morris C.E."/>
            <person name="Berard A."/>
            <person name="Torres-Barcelo C."/>
        </authorList>
    </citation>
    <scope>NUCLEOTIDE SEQUENCE</scope>
</reference>